<protein>
    <recommendedName>
        <fullName evidence="3">histidine kinase</fullName>
        <ecNumber evidence="3">2.7.13.3</ecNumber>
    </recommendedName>
</protein>
<dbReference type="InterPro" id="IPR000700">
    <property type="entry name" value="PAS-assoc_C"/>
</dbReference>
<keyword evidence="6" id="KW-0418">Kinase</keyword>
<feature type="domain" description="Histidine kinase" evidence="10">
    <location>
        <begin position="438"/>
        <end position="657"/>
    </location>
</feature>
<name>A0A4V3AV56_9BURK</name>
<dbReference type="Pfam" id="PF08447">
    <property type="entry name" value="PAS_3"/>
    <property type="match status" value="1"/>
</dbReference>
<comment type="subcellular location">
    <subcellularLocation>
        <location evidence="2">Cell inner membrane</location>
        <topology evidence="2">Multi-pass membrane protein</topology>
    </subcellularLocation>
</comment>
<dbReference type="AlphaFoldDB" id="A0A4V3AV56"/>
<dbReference type="InterPro" id="IPR000014">
    <property type="entry name" value="PAS"/>
</dbReference>
<dbReference type="FunFam" id="3.30.565.10:FF:000006">
    <property type="entry name" value="Sensor histidine kinase WalK"/>
    <property type="match status" value="1"/>
</dbReference>
<accession>A0A4V3AV56</accession>
<dbReference type="PRINTS" id="PR00344">
    <property type="entry name" value="BCTRLSENSOR"/>
</dbReference>
<evidence type="ECO:0000259" key="12">
    <source>
        <dbReference type="PROSITE" id="PS50113"/>
    </source>
</evidence>
<dbReference type="SMART" id="SM00086">
    <property type="entry name" value="PAC"/>
    <property type="match status" value="1"/>
</dbReference>
<dbReference type="CDD" id="cd00130">
    <property type="entry name" value="PAS"/>
    <property type="match status" value="1"/>
</dbReference>
<dbReference type="Pfam" id="PF00512">
    <property type="entry name" value="HisKA"/>
    <property type="match status" value="1"/>
</dbReference>
<evidence type="ECO:0000256" key="6">
    <source>
        <dbReference type="ARBA" id="ARBA00022777"/>
    </source>
</evidence>
<dbReference type="InterPro" id="IPR003661">
    <property type="entry name" value="HisK_dim/P_dom"/>
</dbReference>
<dbReference type="PROSITE" id="PS50109">
    <property type="entry name" value="HIS_KIN"/>
    <property type="match status" value="1"/>
</dbReference>
<sequence length="662" mass="75001">MINPKDHLYRLTTHFRWAMAVLGLFIASFLIYLWTENQVDLAHESRLQSFKLAQELRQSSDDLTRMVRTYIVTGNPLYKQHFQEILAIRDGKIPRPVNYDSIYWDLVLSDDHRPNPAGEATSLLGRMRAAGFTKEEFDKLAEAKANSDTLTHTEFAAMALVESEPMSDQKRSQAILMVHDAAYHDAKAGIMRPISEFTTLVDQRTIKVIDDAEQKTVLMRSTFILLGVTLGWLIWSIQRNVRTILGGTVSEVHDHISRLGRGDFSTPITTKKGMSNSVIALLAETQSKLHYIDTQRQLAEQATKESEERFNLAITGANDGLWDRNLAQNTVYYSPRWKSMLGYEDHELANTYATWAGQVHPEDIDTILEKIDHCLTHKIDRFQHEYRIRQKNGQYIWVLDRGMIMRDENQTATRLVGIQTDISEQKYVERMKNEFISTVSHELRTPLTSIHGSLHLLDGGVMGELPFKAHDMVKVAIKNSQRLINLVNEILDMEKLMSNMMIFQKDEIDITTIVRQTMFNNISYATSFGVRYAMAPKQEKCMVIGDADRLSQVVTNLLTNAAKFSKPGDTVNIRIIPTNEFARIEIEDHGDGIPLAFRSKLFGEFAQANSSNTRQQGGAGLGLNIAKKMIAKMGGDIGYITEIGVGTTFWFTMPLASTTVVV</sequence>
<dbReference type="FunFam" id="1.10.287.130:FF:000001">
    <property type="entry name" value="Two-component sensor histidine kinase"/>
    <property type="match status" value="1"/>
</dbReference>
<evidence type="ECO:0000256" key="1">
    <source>
        <dbReference type="ARBA" id="ARBA00000085"/>
    </source>
</evidence>
<organism evidence="13 14">
    <name type="scientific">Sapientia aquatica</name>
    <dbReference type="NCBI Taxonomy" id="1549640"/>
    <lineage>
        <taxon>Bacteria</taxon>
        <taxon>Pseudomonadati</taxon>
        <taxon>Pseudomonadota</taxon>
        <taxon>Betaproteobacteria</taxon>
        <taxon>Burkholderiales</taxon>
        <taxon>Oxalobacteraceae</taxon>
        <taxon>Sapientia</taxon>
    </lineage>
</organism>
<gene>
    <name evidence="13" type="ORF">E2I14_01730</name>
</gene>
<dbReference type="InterPro" id="IPR003594">
    <property type="entry name" value="HATPase_dom"/>
</dbReference>
<evidence type="ECO:0000256" key="9">
    <source>
        <dbReference type="SAM" id="Phobius"/>
    </source>
</evidence>
<keyword evidence="5" id="KW-0808">Transferase</keyword>
<evidence type="ECO:0000256" key="7">
    <source>
        <dbReference type="ARBA" id="ARBA00023012"/>
    </source>
</evidence>
<evidence type="ECO:0000259" key="10">
    <source>
        <dbReference type="PROSITE" id="PS50109"/>
    </source>
</evidence>
<dbReference type="OrthoDB" id="9087351at2"/>
<evidence type="ECO:0000259" key="11">
    <source>
        <dbReference type="PROSITE" id="PS50112"/>
    </source>
</evidence>
<dbReference type="GO" id="GO:0005886">
    <property type="term" value="C:plasma membrane"/>
    <property type="evidence" value="ECO:0007669"/>
    <property type="project" value="UniProtKB-SubCell"/>
</dbReference>
<dbReference type="PROSITE" id="PS50112">
    <property type="entry name" value="PAS"/>
    <property type="match status" value="1"/>
</dbReference>
<dbReference type="PANTHER" id="PTHR43047">
    <property type="entry name" value="TWO-COMPONENT HISTIDINE PROTEIN KINASE"/>
    <property type="match status" value="1"/>
</dbReference>
<feature type="transmembrane region" description="Helical" evidence="9">
    <location>
        <begin position="217"/>
        <end position="235"/>
    </location>
</feature>
<dbReference type="InterPro" id="IPR004358">
    <property type="entry name" value="Sig_transdc_His_kin-like_C"/>
</dbReference>
<dbReference type="Gene3D" id="1.10.287.130">
    <property type="match status" value="1"/>
</dbReference>
<keyword evidence="4" id="KW-0597">Phosphoprotein</keyword>
<dbReference type="InterPro" id="IPR036097">
    <property type="entry name" value="HisK_dim/P_sf"/>
</dbReference>
<feature type="transmembrane region" description="Helical" evidence="9">
    <location>
        <begin position="15"/>
        <end position="34"/>
    </location>
</feature>
<evidence type="ECO:0000313" key="14">
    <source>
        <dbReference type="Proteomes" id="UP000294829"/>
    </source>
</evidence>
<dbReference type="GO" id="GO:0000155">
    <property type="term" value="F:phosphorelay sensor kinase activity"/>
    <property type="evidence" value="ECO:0007669"/>
    <property type="project" value="InterPro"/>
</dbReference>
<dbReference type="InterPro" id="IPR013655">
    <property type="entry name" value="PAS_fold_3"/>
</dbReference>
<keyword evidence="7" id="KW-0902">Two-component regulatory system</keyword>
<evidence type="ECO:0000256" key="5">
    <source>
        <dbReference type="ARBA" id="ARBA00022679"/>
    </source>
</evidence>
<evidence type="ECO:0000256" key="4">
    <source>
        <dbReference type="ARBA" id="ARBA00022553"/>
    </source>
</evidence>
<dbReference type="RefSeq" id="WP_133324805.1">
    <property type="nucleotide sequence ID" value="NZ_SMYL01000001.1"/>
</dbReference>
<comment type="caution">
    <text evidence="13">The sequence shown here is derived from an EMBL/GenBank/DDBJ whole genome shotgun (WGS) entry which is preliminary data.</text>
</comment>
<dbReference type="Proteomes" id="UP000294829">
    <property type="component" value="Unassembled WGS sequence"/>
</dbReference>
<reference evidence="13 14" key="1">
    <citation type="submission" date="2019-03" db="EMBL/GenBank/DDBJ databases">
        <title>Sapientia aquatica gen. nov., sp. nov., isolated from a crater lake.</title>
        <authorList>
            <person name="Felfoldi T."/>
            <person name="Szabo A."/>
            <person name="Toth E."/>
            <person name="Schumann P."/>
            <person name="Keki Z."/>
            <person name="Marialigeti K."/>
            <person name="Mathe I."/>
        </authorList>
    </citation>
    <scope>NUCLEOTIDE SEQUENCE [LARGE SCALE GENOMIC DNA]</scope>
    <source>
        <strain evidence="13 14">SA-152</strain>
    </source>
</reference>
<dbReference type="PANTHER" id="PTHR43047:SF72">
    <property type="entry name" value="OSMOSENSING HISTIDINE PROTEIN KINASE SLN1"/>
    <property type="match status" value="1"/>
</dbReference>
<keyword evidence="14" id="KW-1185">Reference proteome</keyword>
<comment type="catalytic activity">
    <reaction evidence="1">
        <text>ATP + protein L-histidine = ADP + protein N-phospho-L-histidine.</text>
        <dbReference type="EC" id="2.7.13.3"/>
    </reaction>
</comment>
<keyword evidence="9" id="KW-1133">Transmembrane helix</keyword>
<dbReference type="InterPro" id="IPR001610">
    <property type="entry name" value="PAC"/>
</dbReference>
<evidence type="ECO:0000256" key="8">
    <source>
        <dbReference type="ARBA" id="ARBA00023136"/>
    </source>
</evidence>
<evidence type="ECO:0000313" key="13">
    <source>
        <dbReference type="EMBL" id="TDK68286.1"/>
    </source>
</evidence>
<dbReference type="InterPro" id="IPR035965">
    <property type="entry name" value="PAS-like_dom_sf"/>
</dbReference>
<dbReference type="Pfam" id="PF02518">
    <property type="entry name" value="HATPase_c"/>
    <property type="match status" value="1"/>
</dbReference>
<dbReference type="PROSITE" id="PS50113">
    <property type="entry name" value="PAC"/>
    <property type="match status" value="1"/>
</dbReference>
<dbReference type="SUPFAM" id="SSF55785">
    <property type="entry name" value="PYP-like sensor domain (PAS domain)"/>
    <property type="match status" value="1"/>
</dbReference>
<dbReference type="InterPro" id="IPR005467">
    <property type="entry name" value="His_kinase_dom"/>
</dbReference>
<dbReference type="GO" id="GO:0009927">
    <property type="term" value="F:histidine phosphotransfer kinase activity"/>
    <property type="evidence" value="ECO:0007669"/>
    <property type="project" value="TreeGrafter"/>
</dbReference>
<dbReference type="SUPFAM" id="SSF55874">
    <property type="entry name" value="ATPase domain of HSP90 chaperone/DNA topoisomerase II/histidine kinase"/>
    <property type="match status" value="1"/>
</dbReference>
<dbReference type="Gene3D" id="3.30.450.20">
    <property type="entry name" value="PAS domain"/>
    <property type="match status" value="1"/>
</dbReference>
<dbReference type="SMART" id="SM00388">
    <property type="entry name" value="HisKA"/>
    <property type="match status" value="1"/>
</dbReference>
<dbReference type="SMART" id="SM00091">
    <property type="entry name" value="PAS"/>
    <property type="match status" value="2"/>
</dbReference>
<dbReference type="EC" id="2.7.13.3" evidence="3"/>
<dbReference type="InterPro" id="IPR036890">
    <property type="entry name" value="HATPase_C_sf"/>
</dbReference>
<keyword evidence="8 9" id="KW-0472">Membrane</keyword>
<evidence type="ECO:0000256" key="2">
    <source>
        <dbReference type="ARBA" id="ARBA00004429"/>
    </source>
</evidence>
<dbReference type="EMBL" id="SMYL01000001">
    <property type="protein sequence ID" value="TDK68286.1"/>
    <property type="molecule type" value="Genomic_DNA"/>
</dbReference>
<keyword evidence="9" id="KW-0812">Transmembrane</keyword>
<dbReference type="SUPFAM" id="SSF47384">
    <property type="entry name" value="Homodimeric domain of signal transducing histidine kinase"/>
    <property type="match status" value="1"/>
</dbReference>
<dbReference type="NCBIfam" id="TIGR00229">
    <property type="entry name" value="sensory_box"/>
    <property type="match status" value="1"/>
</dbReference>
<dbReference type="SMART" id="SM00387">
    <property type="entry name" value="HATPase_c"/>
    <property type="match status" value="1"/>
</dbReference>
<dbReference type="Gene3D" id="3.30.565.10">
    <property type="entry name" value="Histidine kinase-like ATPase, C-terminal domain"/>
    <property type="match status" value="1"/>
</dbReference>
<dbReference type="CDD" id="cd00082">
    <property type="entry name" value="HisKA"/>
    <property type="match status" value="1"/>
</dbReference>
<proteinExistence type="predicted"/>
<evidence type="ECO:0000256" key="3">
    <source>
        <dbReference type="ARBA" id="ARBA00012438"/>
    </source>
</evidence>
<feature type="domain" description="PAC" evidence="12">
    <location>
        <begin position="382"/>
        <end position="434"/>
    </location>
</feature>
<feature type="domain" description="PAS" evidence="11">
    <location>
        <begin position="306"/>
        <end position="378"/>
    </location>
</feature>